<dbReference type="InterPro" id="IPR036388">
    <property type="entry name" value="WH-like_DNA-bd_sf"/>
</dbReference>
<dbReference type="SMART" id="SM00418">
    <property type="entry name" value="HTH_ARSR"/>
    <property type="match status" value="1"/>
</dbReference>
<proteinExistence type="predicted"/>
<dbReference type="InterPro" id="IPR001845">
    <property type="entry name" value="HTH_ArsR_DNA-bd_dom"/>
</dbReference>
<evidence type="ECO:0000313" key="3">
    <source>
        <dbReference type="EMBL" id="MFC6865674.1"/>
    </source>
</evidence>
<dbReference type="RefSeq" id="WP_345392200.1">
    <property type="nucleotide sequence ID" value="NZ_BAABLA010000007.1"/>
</dbReference>
<dbReference type="InterPro" id="IPR011991">
    <property type="entry name" value="ArsR-like_HTH"/>
</dbReference>
<keyword evidence="4" id="KW-1185">Reference proteome</keyword>
<evidence type="ECO:0000313" key="4">
    <source>
        <dbReference type="Proteomes" id="UP001596337"/>
    </source>
</evidence>
<reference evidence="4" key="1">
    <citation type="journal article" date="2019" name="Int. J. Syst. Evol. Microbiol.">
        <title>The Global Catalogue of Microorganisms (GCM) 10K type strain sequencing project: providing services to taxonomists for standard genome sequencing and annotation.</title>
        <authorList>
            <consortium name="The Broad Institute Genomics Platform"/>
            <consortium name="The Broad Institute Genome Sequencing Center for Infectious Disease"/>
            <person name="Wu L."/>
            <person name="Ma J."/>
        </authorList>
    </citation>
    <scope>NUCLEOTIDE SEQUENCE [LARGE SCALE GENOMIC DNA]</scope>
    <source>
        <strain evidence="4">KCTC 32255</strain>
    </source>
</reference>
<dbReference type="EMBL" id="JBHSXX010000001">
    <property type="protein sequence ID" value="MFC6865674.1"/>
    <property type="molecule type" value="Genomic_DNA"/>
</dbReference>
<dbReference type="InterPro" id="IPR036390">
    <property type="entry name" value="WH_DNA-bd_sf"/>
</dbReference>
<evidence type="ECO:0000256" key="1">
    <source>
        <dbReference type="SAM" id="MobiDB-lite"/>
    </source>
</evidence>
<dbReference type="Proteomes" id="UP001596337">
    <property type="component" value="Unassembled WGS sequence"/>
</dbReference>
<accession>A0ABW2BSX8</accession>
<dbReference type="SUPFAM" id="SSF46785">
    <property type="entry name" value="Winged helix' DNA-binding domain"/>
    <property type="match status" value="1"/>
</dbReference>
<name>A0ABW2BSX8_9PSEU</name>
<evidence type="ECO:0000259" key="2">
    <source>
        <dbReference type="SMART" id="SM00418"/>
    </source>
</evidence>
<feature type="region of interest" description="Disordered" evidence="1">
    <location>
        <begin position="1"/>
        <end position="21"/>
    </location>
</feature>
<dbReference type="Gene3D" id="1.10.10.10">
    <property type="entry name" value="Winged helix-like DNA-binding domain superfamily/Winged helix DNA-binding domain"/>
    <property type="match status" value="1"/>
</dbReference>
<sequence length="190" mass="21696">MDDQGSERQSSTRVVPELRERREVTAEEAKALGHPLRLRILRLCRQRELTNKQLADRLDRDPGTVLYHVRQLVDAGFLEQAPVRSGDSGALEKPYRSATNTWWLSAPRMKTEAEGALAPIEAFQDELREAGPDSVQTYARFMLHLSPEDIAELDRRICAILDEYVETEEARRDQPVFGGIFVLHRLADED</sequence>
<comment type="caution">
    <text evidence="3">The sequence shown here is derived from an EMBL/GenBank/DDBJ whole genome shotgun (WGS) entry which is preliminary data.</text>
</comment>
<protein>
    <submittedName>
        <fullName evidence="3">Winged helix-turn-helix domain-containing protein</fullName>
    </submittedName>
</protein>
<gene>
    <name evidence="3" type="ORF">ACFQGD_00785</name>
</gene>
<dbReference type="Pfam" id="PF12840">
    <property type="entry name" value="HTH_20"/>
    <property type="match status" value="1"/>
</dbReference>
<dbReference type="CDD" id="cd00090">
    <property type="entry name" value="HTH_ARSR"/>
    <property type="match status" value="1"/>
</dbReference>
<organism evidence="3 4">
    <name type="scientific">Haloechinothrix salitolerans</name>
    <dbReference type="NCBI Taxonomy" id="926830"/>
    <lineage>
        <taxon>Bacteria</taxon>
        <taxon>Bacillati</taxon>
        <taxon>Actinomycetota</taxon>
        <taxon>Actinomycetes</taxon>
        <taxon>Pseudonocardiales</taxon>
        <taxon>Pseudonocardiaceae</taxon>
        <taxon>Haloechinothrix</taxon>
    </lineage>
</organism>
<feature type="domain" description="HTH arsR-type" evidence="2">
    <location>
        <begin position="27"/>
        <end position="100"/>
    </location>
</feature>